<dbReference type="AlphaFoldDB" id="A0A512PH31"/>
<evidence type="ECO:0000256" key="5">
    <source>
        <dbReference type="ARBA" id="ARBA00022989"/>
    </source>
</evidence>
<feature type="transmembrane region" description="Helical" evidence="8">
    <location>
        <begin position="435"/>
        <end position="454"/>
    </location>
</feature>
<comment type="caution">
    <text evidence="9">The sequence shown here is derived from an EMBL/GenBank/DDBJ whole genome shotgun (WGS) entry which is preliminary data.</text>
</comment>
<keyword evidence="5 8" id="KW-1133">Transmembrane helix</keyword>
<evidence type="ECO:0000256" key="7">
    <source>
        <dbReference type="SAM" id="MobiDB-lite"/>
    </source>
</evidence>
<feature type="transmembrane region" description="Helical" evidence="8">
    <location>
        <begin position="169"/>
        <end position="190"/>
    </location>
</feature>
<feature type="compositionally biased region" description="Gly residues" evidence="7">
    <location>
        <begin position="29"/>
        <end position="40"/>
    </location>
</feature>
<feature type="transmembrane region" description="Helical" evidence="8">
    <location>
        <begin position="226"/>
        <end position="247"/>
    </location>
</feature>
<dbReference type="PANTHER" id="PTHR30250:SF10">
    <property type="entry name" value="LIPOPOLYSACCHARIDE BIOSYNTHESIS PROTEIN WZXC"/>
    <property type="match status" value="1"/>
</dbReference>
<feature type="transmembrane region" description="Helical" evidence="8">
    <location>
        <begin position="410"/>
        <end position="429"/>
    </location>
</feature>
<evidence type="ECO:0000313" key="10">
    <source>
        <dbReference type="Proteomes" id="UP000321798"/>
    </source>
</evidence>
<dbReference type="InterPro" id="IPR050833">
    <property type="entry name" value="Poly_Biosynth_Transport"/>
</dbReference>
<feature type="compositionally biased region" description="Basic and acidic residues" evidence="7">
    <location>
        <begin position="43"/>
        <end position="54"/>
    </location>
</feature>
<feature type="transmembrane region" description="Helical" evidence="8">
    <location>
        <begin position="259"/>
        <end position="279"/>
    </location>
</feature>
<keyword evidence="4 8" id="KW-0812">Transmembrane</keyword>
<proteinExistence type="inferred from homology"/>
<evidence type="ECO:0000256" key="3">
    <source>
        <dbReference type="ARBA" id="ARBA00022475"/>
    </source>
</evidence>
<dbReference type="GO" id="GO:0005886">
    <property type="term" value="C:plasma membrane"/>
    <property type="evidence" value="ECO:0007669"/>
    <property type="project" value="UniProtKB-SubCell"/>
</dbReference>
<name>A0A512PH31_9CELL</name>
<feature type="transmembrane region" description="Helical" evidence="8">
    <location>
        <begin position="500"/>
        <end position="519"/>
    </location>
</feature>
<dbReference type="RefSeq" id="WP_146954264.1">
    <property type="nucleotide sequence ID" value="NZ_BAABBJ010000001.1"/>
</dbReference>
<dbReference type="Pfam" id="PF13440">
    <property type="entry name" value="Polysacc_synt_3"/>
    <property type="match status" value="1"/>
</dbReference>
<feature type="transmembrane region" description="Helical" evidence="8">
    <location>
        <begin position="99"/>
        <end position="123"/>
    </location>
</feature>
<dbReference type="EMBL" id="BKAL01000013">
    <property type="protein sequence ID" value="GEP70495.1"/>
    <property type="molecule type" value="Genomic_DNA"/>
</dbReference>
<protein>
    <submittedName>
        <fullName evidence="9">Polysaccharide biosynthesis protein</fullName>
    </submittedName>
</protein>
<comment type="similarity">
    <text evidence="2">Belongs to the polysaccharide synthase family.</text>
</comment>
<comment type="subcellular location">
    <subcellularLocation>
        <location evidence="1">Cell membrane</location>
        <topology evidence="1">Multi-pass membrane protein</topology>
    </subcellularLocation>
</comment>
<dbReference type="CDD" id="cd13127">
    <property type="entry name" value="MATE_tuaB_like"/>
    <property type="match status" value="1"/>
</dbReference>
<feature type="transmembrane region" description="Helical" evidence="8">
    <location>
        <begin position="466"/>
        <end position="488"/>
    </location>
</feature>
<keyword evidence="6 8" id="KW-0472">Membrane</keyword>
<gene>
    <name evidence="9" type="ORF">CSO01_32100</name>
</gene>
<evidence type="ECO:0000256" key="8">
    <source>
        <dbReference type="SAM" id="Phobius"/>
    </source>
</evidence>
<keyword evidence="10" id="KW-1185">Reference proteome</keyword>
<organism evidence="9 10">
    <name type="scientific">Cellulomonas soli</name>
    <dbReference type="NCBI Taxonomy" id="931535"/>
    <lineage>
        <taxon>Bacteria</taxon>
        <taxon>Bacillati</taxon>
        <taxon>Actinomycetota</taxon>
        <taxon>Actinomycetes</taxon>
        <taxon>Micrococcales</taxon>
        <taxon>Cellulomonadaceae</taxon>
        <taxon>Cellulomonas</taxon>
    </lineage>
</organism>
<evidence type="ECO:0000256" key="4">
    <source>
        <dbReference type="ARBA" id="ARBA00022692"/>
    </source>
</evidence>
<sequence length="555" mass="58098">MSGIDPTPRLVTDVEHLTEQAGARALGGPVDGGTGPGDGPGDGDDRPHDDRDPEGSGDIGRRAASGVLWMTAQKWLMRFSGLATVAILTRLLGPEQFGLVAAASTVAPIVYLFSDLGFSAYIVQADEVDERRLSTGFWFSTIVGGLMCVGLLLFAPVLADLFHLPDLVAVLRVMTISIAFVVVTSIPYALMRRRMQFRALAVQGGIAALLAQVVAVVTALAGMGVWALVLQLIVAQGVSAVLAWIWARWWPRLLFSRRDFVAMARFGLQVVGVDVIAMLRSWAETAIVVASLGATGLGYLSIAQKLIQVTQDMSAAALLPVATVVFAQVRSSADRLRASYLKALGVSYAAVAPVMTVVAVTGPVLVPLLFGDGWEPSVPVAQALALAAVLTLGAMLDHGLFYGVGKPGRWLVYAVAIDVLTVATTAWAVRWGLAGIAVGFIGVAAVATVVRWKLVGRLVGAPARTVARPFGGVAVCVALSALAGMAVARSTDSLPAIVEVGLTGLVIGVVHVVAVRFLMPSTARAVVEMLPGRFRGPLLRVVGTAPVPVRLEENA</sequence>
<accession>A0A512PH31</accession>
<feature type="transmembrane region" description="Helical" evidence="8">
    <location>
        <begin position="340"/>
        <end position="360"/>
    </location>
</feature>
<evidence type="ECO:0000256" key="2">
    <source>
        <dbReference type="ARBA" id="ARBA00007430"/>
    </source>
</evidence>
<feature type="transmembrane region" description="Helical" evidence="8">
    <location>
        <begin position="285"/>
        <end position="303"/>
    </location>
</feature>
<dbReference type="PANTHER" id="PTHR30250">
    <property type="entry name" value="PST FAMILY PREDICTED COLANIC ACID TRANSPORTER"/>
    <property type="match status" value="1"/>
</dbReference>
<feature type="transmembrane region" description="Helical" evidence="8">
    <location>
        <begin position="197"/>
        <end position="220"/>
    </location>
</feature>
<reference evidence="9 10" key="1">
    <citation type="submission" date="2019-07" db="EMBL/GenBank/DDBJ databases">
        <title>Whole genome shotgun sequence of Cellulomonas soli NBRC 109434.</title>
        <authorList>
            <person name="Hosoyama A."/>
            <person name="Uohara A."/>
            <person name="Ohji S."/>
            <person name="Ichikawa N."/>
        </authorList>
    </citation>
    <scope>NUCLEOTIDE SEQUENCE [LARGE SCALE GENOMIC DNA]</scope>
    <source>
        <strain evidence="9 10">NBRC 109434</strain>
    </source>
</reference>
<feature type="transmembrane region" description="Helical" evidence="8">
    <location>
        <begin position="135"/>
        <end position="157"/>
    </location>
</feature>
<evidence type="ECO:0000313" key="9">
    <source>
        <dbReference type="EMBL" id="GEP70495.1"/>
    </source>
</evidence>
<evidence type="ECO:0000256" key="6">
    <source>
        <dbReference type="ARBA" id="ARBA00023136"/>
    </source>
</evidence>
<dbReference type="OrthoDB" id="9770347at2"/>
<feature type="region of interest" description="Disordered" evidence="7">
    <location>
        <begin position="1"/>
        <end position="60"/>
    </location>
</feature>
<feature type="transmembrane region" description="Helical" evidence="8">
    <location>
        <begin position="380"/>
        <end position="403"/>
    </location>
</feature>
<dbReference type="Proteomes" id="UP000321798">
    <property type="component" value="Unassembled WGS sequence"/>
</dbReference>
<evidence type="ECO:0000256" key="1">
    <source>
        <dbReference type="ARBA" id="ARBA00004651"/>
    </source>
</evidence>
<keyword evidence="3" id="KW-1003">Cell membrane</keyword>